<dbReference type="RefSeq" id="WP_205185101.1">
    <property type="nucleotide sequence ID" value="NZ_JAFBFC010000002.1"/>
</dbReference>
<evidence type="ECO:0000256" key="3">
    <source>
        <dbReference type="ARBA" id="ARBA00022692"/>
    </source>
</evidence>
<proteinExistence type="predicted"/>
<keyword evidence="4 6" id="KW-1133">Transmembrane helix</keyword>
<evidence type="ECO:0000313" key="7">
    <source>
        <dbReference type="EMBL" id="MBM7702305.1"/>
    </source>
</evidence>
<organism evidence="7 8">
    <name type="scientific">Priestia iocasae</name>
    <dbReference type="NCBI Taxonomy" id="2291674"/>
    <lineage>
        <taxon>Bacteria</taxon>
        <taxon>Bacillati</taxon>
        <taxon>Bacillota</taxon>
        <taxon>Bacilli</taxon>
        <taxon>Bacillales</taxon>
        <taxon>Bacillaceae</taxon>
        <taxon>Priestia</taxon>
    </lineage>
</organism>
<evidence type="ECO:0000256" key="2">
    <source>
        <dbReference type="ARBA" id="ARBA00022475"/>
    </source>
</evidence>
<feature type="transmembrane region" description="Helical" evidence="6">
    <location>
        <begin position="111"/>
        <end position="126"/>
    </location>
</feature>
<keyword evidence="3 6" id="KW-0812">Transmembrane</keyword>
<dbReference type="PANTHER" id="PTHR30250">
    <property type="entry name" value="PST FAMILY PREDICTED COLANIC ACID TRANSPORTER"/>
    <property type="match status" value="1"/>
</dbReference>
<feature type="transmembrane region" description="Helical" evidence="6">
    <location>
        <begin position="12"/>
        <end position="31"/>
    </location>
</feature>
<dbReference type="EMBL" id="JAFBFC010000002">
    <property type="protein sequence ID" value="MBM7702305.1"/>
    <property type="molecule type" value="Genomic_DNA"/>
</dbReference>
<sequence>MKFKVLFKKYKILLVEFMINIFSFSIFIIAQQIVALPTISRLYDANQFGKIVIAIGFIGIITSIFGFSIGNARLLDQKFYNSLYLRTFLISNLIIGLISFIVYYFLFLDNIMNNILFLITCVLANYRNFFQSEYRIKNTHNKLLRQNLWYFLGVLFGVLIFLFQKNWLMIFLVAEIFSVCFSAYYFRESGFFKLFTDNSRLKSTNIIQLILNNGASYSLSQYDRFLIYPILGPANVSLFYSASVSSKIGALVINPLSNYILGKLAIKKEATNSKLINLVVLASFFISVLYFFLSIFTTPVLVKVLYPDFLTNIEYLIIPICLGGAIMAGVNILKPITMKHFGVKFYNNSFYIYGLSLISLSVVLGIKYNLIGIAIANIVSGIALFLFLLICLKKIKRKV</sequence>
<feature type="transmembrane region" description="Helical" evidence="6">
    <location>
        <begin position="278"/>
        <end position="301"/>
    </location>
</feature>
<dbReference type="Proteomes" id="UP000809829">
    <property type="component" value="Unassembled WGS sequence"/>
</dbReference>
<dbReference type="PANTHER" id="PTHR30250:SF11">
    <property type="entry name" value="O-ANTIGEN TRANSPORTER-RELATED"/>
    <property type="match status" value="1"/>
</dbReference>
<protein>
    <submittedName>
        <fullName evidence="7">O-antigen/teichoic acid export membrane protein</fullName>
    </submittedName>
</protein>
<keyword evidence="8" id="KW-1185">Reference proteome</keyword>
<name>A0ABS2QSD4_9BACI</name>
<feature type="transmembrane region" description="Helical" evidence="6">
    <location>
        <begin position="345"/>
        <end position="364"/>
    </location>
</feature>
<evidence type="ECO:0000256" key="4">
    <source>
        <dbReference type="ARBA" id="ARBA00022989"/>
    </source>
</evidence>
<feature type="transmembrane region" description="Helical" evidence="6">
    <location>
        <begin position="83"/>
        <end position="105"/>
    </location>
</feature>
<feature type="transmembrane region" description="Helical" evidence="6">
    <location>
        <begin position="313"/>
        <end position="333"/>
    </location>
</feature>
<keyword evidence="5 6" id="KW-0472">Membrane</keyword>
<comment type="caution">
    <text evidence="7">The sequence shown here is derived from an EMBL/GenBank/DDBJ whole genome shotgun (WGS) entry which is preliminary data.</text>
</comment>
<keyword evidence="2" id="KW-1003">Cell membrane</keyword>
<evidence type="ECO:0000256" key="6">
    <source>
        <dbReference type="SAM" id="Phobius"/>
    </source>
</evidence>
<feature type="transmembrane region" description="Helical" evidence="6">
    <location>
        <begin position="370"/>
        <end position="392"/>
    </location>
</feature>
<evidence type="ECO:0000256" key="1">
    <source>
        <dbReference type="ARBA" id="ARBA00004651"/>
    </source>
</evidence>
<dbReference type="InterPro" id="IPR050833">
    <property type="entry name" value="Poly_Biosynth_Transport"/>
</dbReference>
<evidence type="ECO:0000313" key="8">
    <source>
        <dbReference type="Proteomes" id="UP000809829"/>
    </source>
</evidence>
<feature type="transmembrane region" description="Helical" evidence="6">
    <location>
        <begin position="147"/>
        <end position="163"/>
    </location>
</feature>
<feature type="transmembrane region" description="Helical" evidence="6">
    <location>
        <begin position="169"/>
        <end position="186"/>
    </location>
</feature>
<reference evidence="7 8" key="1">
    <citation type="submission" date="2021-01" db="EMBL/GenBank/DDBJ databases">
        <title>Genomic Encyclopedia of Type Strains, Phase IV (KMG-IV): sequencing the most valuable type-strain genomes for metagenomic binning, comparative biology and taxonomic classification.</title>
        <authorList>
            <person name="Goeker M."/>
        </authorList>
    </citation>
    <scope>NUCLEOTIDE SEQUENCE [LARGE SCALE GENOMIC DNA]</scope>
    <source>
        <strain evidence="7 8">DSM 104297</strain>
    </source>
</reference>
<feature type="transmembrane region" description="Helical" evidence="6">
    <location>
        <begin position="51"/>
        <end position="71"/>
    </location>
</feature>
<comment type="subcellular location">
    <subcellularLocation>
        <location evidence="1">Cell membrane</location>
        <topology evidence="1">Multi-pass membrane protein</topology>
    </subcellularLocation>
</comment>
<evidence type="ECO:0000256" key="5">
    <source>
        <dbReference type="ARBA" id="ARBA00023136"/>
    </source>
</evidence>
<gene>
    <name evidence="7" type="ORF">JOC83_001139</name>
</gene>
<accession>A0ABS2QSD4</accession>